<dbReference type="InterPro" id="IPR019734">
    <property type="entry name" value="TPR_rpt"/>
</dbReference>
<keyword evidence="1" id="KW-0802">TPR repeat</keyword>
<dbReference type="SUPFAM" id="SSF48452">
    <property type="entry name" value="TPR-like"/>
    <property type="match status" value="2"/>
</dbReference>
<evidence type="ECO:0000313" key="5">
    <source>
        <dbReference type="EMBL" id="WPU92231.1"/>
    </source>
</evidence>
<keyword evidence="5" id="KW-0808">Transferase</keyword>
<dbReference type="GO" id="GO:0016301">
    <property type="term" value="F:kinase activity"/>
    <property type="evidence" value="ECO:0007669"/>
    <property type="project" value="UniProtKB-KW"/>
</dbReference>
<feature type="coiled-coil region" evidence="2">
    <location>
        <begin position="454"/>
        <end position="488"/>
    </location>
</feature>
<dbReference type="PROSITE" id="PS50005">
    <property type="entry name" value="TPR"/>
    <property type="match status" value="1"/>
</dbReference>
<evidence type="ECO:0000256" key="3">
    <source>
        <dbReference type="SAM" id="Phobius"/>
    </source>
</evidence>
<dbReference type="EMBL" id="CP139558">
    <property type="protein sequence ID" value="WPU92231.1"/>
    <property type="molecule type" value="Genomic_DNA"/>
</dbReference>
<evidence type="ECO:0000313" key="6">
    <source>
        <dbReference type="Proteomes" id="UP001324380"/>
    </source>
</evidence>
<dbReference type="PANTHER" id="PTHR34220:SF7">
    <property type="entry name" value="SENSOR HISTIDINE KINASE YPDA"/>
    <property type="match status" value="1"/>
</dbReference>
<reference evidence="5 6" key="1">
    <citation type="submission" date="2023-11" db="EMBL/GenBank/DDBJ databases">
        <title>Analysis of the Genomes of Mucilaginibacter gossypii cycad 4 and M. sabulilitoris SNA2: microbes with the potential for plant growth promotion.</title>
        <authorList>
            <person name="Hirsch A.M."/>
            <person name="Humm E."/>
            <person name="Rubbi M."/>
            <person name="Del Vecchio G."/>
            <person name="Ha S.M."/>
            <person name="Pellegrini M."/>
            <person name="Gunsalus R.P."/>
        </authorList>
    </citation>
    <scope>NUCLEOTIDE SEQUENCE [LARGE SCALE GENOMIC DNA]</scope>
    <source>
        <strain evidence="5 6">SNA2</strain>
    </source>
</reference>
<feature type="repeat" description="TPR" evidence="1">
    <location>
        <begin position="268"/>
        <end position="301"/>
    </location>
</feature>
<protein>
    <submittedName>
        <fullName evidence="5">Histidine kinase</fullName>
    </submittedName>
</protein>
<proteinExistence type="predicted"/>
<feature type="domain" description="Signal transduction histidine kinase internal region" evidence="4">
    <location>
        <begin position="481"/>
        <end position="560"/>
    </location>
</feature>
<name>A0ABZ0TGC0_9SPHI</name>
<dbReference type="PANTHER" id="PTHR34220">
    <property type="entry name" value="SENSOR HISTIDINE KINASE YPDA"/>
    <property type="match status" value="1"/>
</dbReference>
<dbReference type="Pfam" id="PF13424">
    <property type="entry name" value="TPR_12"/>
    <property type="match status" value="1"/>
</dbReference>
<gene>
    <name evidence="5" type="ORF">SNE25_23190</name>
</gene>
<dbReference type="SMART" id="SM00028">
    <property type="entry name" value="TPR"/>
    <property type="match status" value="5"/>
</dbReference>
<evidence type="ECO:0000259" key="4">
    <source>
        <dbReference type="Pfam" id="PF06580"/>
    </source>
</evidence>
<keyword evidence="3" id="KW-0472">Membrane</keyword>
<dbReference type="Proteomes" id="UP001324380">
    <property type="component" value="Chromosome"/>
</dbReference>
<dbReference type="InterPro" id="IPR010559">
    <property type="entry name" value="Sig_transdc_His_kin_internal"/>
</dbReference>
<dbReference type="InterPro" id="IPR050640">
    <property type="entry name" value="Bact_2-comp_sensor_kinase"/>
</dbReference>
<evidence type="ECO:0000256" key="1">
    <source>
        <dbReference type="PROSITE-ProRule" id="PRU00339"/>
    </source>
</evidence>
<accession>A0ABZ0TGC0</accession>
<dbReference type="Gene3D" id="1.25.40.10">
    <property type="entry name" value="Tetratricopeptide repeat domain"/>
    <property type="match status" value="2"/>
</dbReference>
<sequence>MQRVIWFSVVSPVAFLLVMVIALTCCAQSNPPVNGTSTAVQKLRDSIDANNKSVQHLIDLRQYTEARELAILTVKRARGINYINGEGNAHLNLSSIYYAKRRFSESELEGKQALALFSNGSGRAWALIRWGQAIWARSDFHGAVTAFGKAQGIFTAMRDSSGIGASSSLLALAEEERGNYDKSFQYAIEALNFHAEEANVALGQLYADVGDYETALDFYGRIKDSSLKIQNYLKVGEVYSLKDDFEHAKYYYQSYLSTLNKTDKYDFSKPYTLLGEMYVSMGKYDTALYYLNTALTGFKQVNDNNWVMRTLLELGKTYNTLHRPKQASVYLKELLSSASQSGARQYVLEANYLLYQIEESRGNYKSAYAHLKEYTSLNKVIGITQSARKLAFFKASAQLAQAKLKIDLLNRDKQLQVEELKSVSQQRMFMLIGVLGLCLIFGVLIRNAYLKRKNADHLRQLTQNELQIEKLENTKKLAELEMQMLRTQMNPHFIFNSLNSINRFILQNNKTDAAEYLTKFSRLVRMILQNSQNTIITLEDELNALRLYLELEMLRFDNRFSYNLTIENDVDISMIKVPPLIIQPFVENAIWHGLMPKETPGLVEIVITEADNMLITKVSDDGVGRAQAVPEENNHVKNHRSYGIDLTTQRIKIMYNETPSKAPVTINDLTDTEGNPAGTEVILILPICYD</sequence>
<keyword evidence="6" id="KW-1185">Reference proteome</keyword>
<keyword evidence="2" id="KW-0175">Coiled coil</keyword>
<dbReference type="InterPro" id="IPR011990">
    <property type="entry name" value="TPR-like_helical_dom_sf"/>
</dbReference>
<keyword evidence="5" id="KW-0418">Kinase</keyword>
<evidence type="ECO:0000256" key="2">
    <source>
        <dbReference type="SAM" id="Coils"/>
    </source>
</evidence>
<keyword evidence="3" id="KW-1133">Transmembrane helix</keyword>
<dbReference type="InterPro" id="IPR036890">
    <property type="entry name" value="HATPase_C_sf"/>
</dbReference>
<feature type="transmembrane region" description="Helical" evidence="3">
    <location>
        <begin position="428"/>
        <end position="449"/>
    </location>
</feature>
<dbReference type="Gene3D" id="3.30.565.10">
    <property type="entry name" value="Histidine kinase-like ATPase, C-terminal domain"/>
    <property type="match status" value="1"/>
</dbReference>
<organism evidence="5 6">
    <name type="scientific">Mucilaginibacter sabulilitoris</name>
    <dbReference type="NCBI Taxonomy" id="1173583"/>
    <lineage>
        <taxon>Bacteria</taxon>
        <taxon>Pseudomonadati</taxon>
        <taxon>Bacteroidota</taxon>
        <taxon>Sphingobacteriia</taxon>
        <taxon>Sphingobacteriales</taxon>
        <taxon>Sphingobacteriaceae</taxon>
        <taxon>Mucilaginibacter</taxon>
    </lineage>
</organism>
<keyword evidence="3" id="KW-0812">Transmembrane</keyword>
<dbReference type="Pfam" id="PF06580">
    <property type="entry name" value="His_kinase"/>
    <property type="match status" value="1"/>
</dbReference>
<dbReference type="SUPFAM" id="SSF55874">
    <property type="entry name" value="ATPase domain of HSP90 chaperone/DNA topoisomerase II/histidine kinase"/>
    <property type="match status" value="1"/>
</dbReference>